<keyword evidence="3" id="KW-0131">Cell cycle</keyword>
<feature type="compositionally biased region" description="Basic and acidic residues" evidence="4">
    <location>
        <begin position="240"/>
        <end position="254"/>
    </location>
</feature>
<feature type="compositionally biased region" description="Acidic residues" evidence="4">
    <location>
        <begin position="131"/>
        <end position="151"/>
    </location>
</feature>
<feature type="compositionally biased region" description="Polar residues" evidence="4">
    <location>
        <begin position="222"/>
        <end position="232"/>
    </location>
</feature>
<dbReference type="PANTHER" id="PTHR14350">
    <property type="entry name" value="ARGININE VASOPRESSIN-INDUCED PROTEIN 1"/>
    <property type="match status" value="1"/>
</dbReference>
<protein>
    <recommendedName>
        <fullName evidence="2">Arginine vasopressin-induced protein 1</fullName>
    </recommendedName>
</protein>
<dbReference type="AlphaFoldDB" id="A0AAD3MT13"/>
<evidence type="ECO:0000256" key="3">
    <source>
        <dbReference type="ARBA" id="ARBA00023306"/>
    </source>
</evidence>
<comment type="caution">
    <text evidence="6">The sequence shown here is derived from an EMBL/GenBank/DDBJ whole genome shotgun (WGS) entry which is preliminary data.</text>
</comment>
<name>A0AAD3MT13_LATJO</name>
<dbReference type="Proteomes" id="UP001279410">
    <property type="component" value="Unassembled WGS sequence"/>
</dbReference>
<proteinExistence type="predicted"/>
<evidence type="ECO:0000256" key="2">
    <source>
        <dbReference type="ARBA" id="ARBA00020697"/>
    </source>
</evidence>
<keyword evidence="7" id="KW-1185">Reference proteome</keyword>
<sequence length="254" mass="28765">MTKFEIKNSLRLTESLRYEYVECIVGVCLIQTTEGKLTFLSALLPSPLILSLSQHLEAFHPHNMAEAPAASTSTEDGLPVQWKVSSRRNRKPGCSNIYTGVNLHQLHRLFRAAGERDAEHRAKLAWRGMDADTEGGEERGEEEGEEREDEAELAQALVGLRVRTRNKAGIRVEGHRDHRWLRAPGYHRIEEPLSNYTVEDEEADPSPSPGEFLIPTEEDIPENQNPVKSSSWRLGVAKQDGARDSERYLHRILH</sequence>
<feature type="region of interest" description="Disordered" evidence="4">
    <location>
        <begin position="127"/>
        <end position="151"/>
    </location>
</feature>
<dbReference type="Pfam" id="PF15063">
    <property type="entry name" value="TC1"/>
    <property type="match status" value="1"/>
</dbReference>
<dbReference type="EMBL" id="BRZM01000043">
    <property type="protein sequence ID" value="GLD60882.1"/>
    <property type="molecule type" value="Genomic_DNA"/>
</dbReference>
<evidence type="ECO:0000259" key="5">
    <source>
        <dbReference type="Pfam" id="PF15063"/>
    </source>
</evidence>
<reference evidence="6" key="1">
    <citation type="submission" date="2022-08" db="EMBL/GenBank/DDBJ databases">
        <title>Genome sequencing of akame (Lates japonicus).</title>
        <authorList>
            <person name="Hashiguchi Y."/>
            <person name="Takahashi H."/>
        </authorList>
    </citation>
    <scope>NUCLEOTIDE SEQUENCE</scope>
    <source>
        <strain evidence="6">Kochi</strain>
    </source>
</reference>
<feature type="region of interest" description="Disordered" evidence="4">
    <location>
        <begin position="192"/>
        <end position="254"/>
    </location>
</feature>
<gene>
    <name evidence="6" type="ORF">AKAME5_001274400</name>
</gene>
<evidence type="ECO:0000313" key="7">
    <source>
        <dbReference type="Proteomes" id="UP001279410"/>
    </source>
</evidence>
<dbReference type="InterPro" id="IPR039579">
    <property type="entry name" value="AVPI1"/>
</dbReference>
<evidence type="ECO:0000313" key="6">
    <source>
        <dbReference type="EMBL" id="GLD60882.1"/>
    </source>
</evidence>
<evidence type="ECO:0000256" key="4">
    <source>
        <dbReference type="SAM" id="MobiDB-lite"/>
    </source>
</evidence>
<comment type="function">
    <text evidence="1">May be involved in MAP kinase activation, epithelial sodium channel (ENaC) down-regulation and cell cycling.</text>
</comment>
<evidence type="ECO:0000256" key="1">
    <source>
        <dbReference type="ARBA" id="ARBA00002403"/>
    </source>
</evidence>
<feature type="domain" description="Arginine vasopressin-induced protein 1/transcriptional and immune response regulator" evidence="5">
    <location>
        <begin position="69"/>
        <end position="134"/>
    </location>
</feature>
<organism evidence="6 7">
    <name type="scientific">Lates japonicus</name>
    <name type="common">Japanese lates</name>
    <dbReference type="NCBI Taxonomy" id="270547"/>
    <lineage>
        <taxon>Eukaryota</taxon>
        <taxon>Metazoa</taxon>
        <taxon>Chordata</taxon>
        <taxon>Craniata</taxon>
        <taxon>Vertebrata</taxon>
        <taxon>Euteleostomi</taxon>
        <taxon>Actinopterygii</taxon>
        <taxon>Neopterygii</taxon>
        <taxon>Teleostei</taxon>
        <taxon>Neoteleostei</taxon>
        <taxon>Acanthomorphata</taxon>
        <taxon>Carangaria</taxon>
        <taxon>Carangaria incertae sedis</taxon>
        <taxon>Centropomidae</taxon>
        <taxon>Lates</taxon>
    </lineage>
</organism>
<dbReference type="InterPro" id="IPR020282">
    <property type="entry name" value="Avpi1/C8orf4_dom"/>
</dbReference>
<accession>A0AAD3MT13</accession>